<dbReference type="InterPro" id="IPR006680">
    <property type="entry name" value="Amidohydro-rel"/>
</dbReference>
<organism evidence="3 4">
    <name type="scientific">Nocardia jiangxiensis</name>
    <dbReference type="NCBI Taxonomy" id="282685"/>
    <lineage>
        <taxon>Bacteria</taxon>
        <taxon>Bacillati</taxon>
        <taxon>Actinomycetota</taxon>
        <taxon>Actinomycetes</taxon>
        <taxon>Mycobacteriales</taxon>
        <taxon>Nocardiaceae</taxon>
        <taxon>Nocardia</taxon>
    </lineage>
</organism>
<reference evidence="3 4" key="1">
    <citation type="submission" date="2024-10" db="EMBL/GenBank/DDBJ databases">
        <title>The Natural Products Discovery Center: Release of the First 8490 Sequenced Strains for Exploring Actinobacteria Biosynthetic Diversity.</title>
        <authorList>
            <person name="Kalkreuter E."/>
            <person name="Kautsar S.A."/>
            <person name="Yang D."/>
            <person name="Bader C.D."/>
            <person name="Teijaro C.N."/>
            <person name="Fluegel L."/>
            <person name="Davis C.M."/>
            <person name="Simpson J.R."/>
            <person name="Lauterbach L."/>
            <person name="Steele A.D."/>
            <person name="Gui C."/>
            <person name="Meng S."/>
            <person name="Li G."/>
            <person name="Viehrig K."/>
            <person name="Ye F."/>
            <person name="Su P."/>
            <person name="Kiefer A.F."/>
            <person name="Nichols A."/>
            <person name="Cepeda A.J."/>
            <person name="Yan W."/>
            <person name="Fan B."/>
            <person name="Jiang Y."/>
            <person name="Adhikari A."/>
            <person name="Zheng C.-J."/>
            <person name="Schuster L."/>
            <person name="Cowan T.M."/>
            <person name="Smanski M.J."/>
            <person name="Chevrette M.G."/>
            <person name="De Carvalho L.P.S."/>
            <person name="Shen B."/>
        </authorList>
    </citation>
    <scope>NUCLEOTIDE SEQUENCE [LARGE SCALE GENOMIC DNA]</scope>
    <source>
        <strain evidence="3 4">NPDC002593</strain>
    </source>
</reference>
<comment type="caution">
    <text evidence="3">The sequence shown here is derived from an EMBL/GenBank/DDBJ whole genome shotgun (WGS) entry which is preliminary data.</text>
</comment>
<feature type="domain" description="Amidohydrolase-related" evidence="2">
    <location>
        <begin position="61"/>
        <end position="424"/>
    </location>
</feature>
<dbReference type="Proteomes" id="UP001601992">
    <property type="component" value="Unassembled WGS sequence"/>
</dbReference>
<dbReference type="Gene3D" id="2.30.40.10">
    <property type="entry name" value="Urease, subunit C, domain 1"/>
    <property type="match status" value="1"/>
</dbReference>
<gene>
    <name evidence="3" type="ORF">ACFYXQ_30515</name>
</gene>
<proteinExistence type="predicted"/>
<protein>
    <submittedName>
        <fullName evidence="3">Amidohydrolase family protein</fullName>
    </submittedName>
</protein>
<dbReference type="InterPro" id="IPR011059">
    <property type="entry name" value="Metal-dep_hydrolase_composite"/>
</dbReference>
<keyword evidence="4" id="KW-1185">Reference proteome</keyword>
<dbReference type="InterPro" id="IPR032466">
    <property type="entry name" value="Metal_Hydrolase"/>
</dbReference>
<accession>A0ABW6S791</accession>
<evidence type="ECO:0000313" key="3">
    <source>
        <dbReference type="EMBL" id="MFF3572122.1"/>
    </source>
</evidence>
<evidence type="ECO:0000259" key="2">
    <source>
        <dbReference type="Pfam" id="PF01979"/>
    </source>
</evidence>
<name>A0ABW6S791_9NOCA</name>
<evidence type="ECO:0000256" key="1">
    <source>
        <dbReference type="ARBA" id="ARBA00022801"/>
    </source>
</evidence>
<dbReference type="RefSeq" id="WP_245567883.1">
    <property type="nucleotide sequence ID" value="NZ_JBIAQY010000012.1"/>
</dbReference>
<dbReference type="PANTHER" id="PTHR43794:SF11">
    <property type="entry name" value="AMIDOHYDROLASE-RELATED DOMAIN-CONTAINING PROTEIN"/>
    <property type="match status" value="1"/>
</dbReference>
<keyword evidence="1" id="KW-0378">Hydrolase</keyword>
<dbReference type="Gene3D" id="3.20.20.140">
    <property type="entry name" value="Metal-dependent hydrolases"/>
    <property type="match status" value="1"/>
</dbReference>
<evidence type="ECO:0000313" key="4">
    <source>
        <dbReference type="Proteomes" id="UP001601992"/>
    </source>
</evidence>
<dbReference type="EMBL" id="JBIAQY010000012">
    <property type="protein sequence ID" value="MFF3572122.1"/>
    <property type="molecule type" value="Genomic_DNA"/>
</dbReference>
<dbReference type="SUPFAM" id="SSF51338">
    <property type="entry name" value="Composite domain of metallo-dependent hydrolases"/>
    <property type="match status" value="2"/>
</dbReference>
<dbReference type="SUPFAM" id="SSF51556">
    <property type="entry name" value="Metallo-dependent hydrolases"/>
    <property type="match status" value="1"/>
</dbReference>
<dbReference type="PANTHER" id="PTHR43794">
    <property type="entry name" value="AMINOHYDROLASE SSNA-RELATED"/>
    <property type="match status" value="1"/>
</dbReference>
<sequence length="451" mass="46850">MLRPDAAQTRIDTISDVTVWTGAAWRPHTDVLITDGVVTEVRDHVPGTAGPGVLDGVGGHLIPGFVNTHTHVQQSLCRGVGEGRPLLEWLLAVGEAMNAVTPERAYLAAVAAALEGLLSGTTTLVEHMWPHPDPEVHDAVLAALSDVGVRAVLGRGIADREDPTRRWGFDPRLIQPLDTALADTDRLAAAAGDRITLGLAVPNARSMTIEGMRTAAAFARDRDLTVMIHLSETGTDDAMCRANAGLSAIDYLAEGGLIGERLLAVHGVELDAHARRALSAGGVAVSWNPVSNMRLGSGVAPVRELLADGVAVGLGVDGAGSNDRQDMLETLRAGAYVQRAHARRADLFDIGSMLAIACDGAARALGLPVAPTPGGVSVGRLADLTLLRFDRDFACLPVSDPGATLLTCGTPRIVDTVLVGGDVVVADGRSARIDVDALTAALVALGPHGTL</sequence>
<dbReference type="InterPro" id="IPR050287">
    <property type="entry name" value="MTA/SAH_deaminase"/>
</dbReference>
<dbReference type="Pfam" id="PF01979">
    <property type="entry name" value="Amidohydro_1"/>
    <property type="match status" value="1"/>
</dbReference>